<accession>A0A7H0H8N2</accession>
<name>A0A7H0H8N2_9ACTN</name>
<dbReference type="SUPFAM" id="SSF49503">
    <property type="entry name" value="Cupredoxins"/>
    <property type="match status" value="1"/>
</dbReference>
<dbReference type="Gene3D" id="2.60.40.420">
    <property type="entry name" value="Cupredoxins - blue copper proteins"/>
    <property type="match status" value="1"/>
</dbReference>
<organism evidence="2 3">
    <name type="scientific">Tessaracoccus defluvii</name>
    <dbReference type="NCBI Taxonomy" id="1285901"/>
    <lineage>
        <taxon>Bacteria</taxon>
        <taxon>Bacillati</taxon>
        <taxon>Actinomycetota</taxon>
        <taxon>Actinomycetes</taxon>
        <taxon>Propionibacteriales</taxon>
        <taxon>Propionibacteriaceae</taxon>
        <taxon>Tessaracoccus</taxon>
    </lineage>
</organism>
<dbReference type="Proteomes" id="UP000516117">
    <property type="component" value="Chromosome"/>
</dbReference>
<dbReference type="InterPro" id="IPR008972">
    <property type="entry name" value="Cupredoxin"/>
</dbReference>
<evidence type="ECO:0000313" key="2">
    <source>
        <dbReference type="EMBL" id="QNP56898.1"/>
    </source>
</evidence>
<sequence length="110" mass="11751">MKKMLVCVVLSLSLFLTSCGAPKDVPPQTFELSVTSPAAPTQKVEVALGAELTLRITTPVDDAVHVHGYEIEKDLPAGQPTDIVFVANMAGSYEVESHITDAVWLTLVVS</sequence>
<protein>
    <recommendedName>
        <fullName evidence="4">EfeO-type cupredoxin-like domain-containing protein</fullName>
    </recommendedName>
</protein>
<keyword evidence="3" id="KW-1185">Reference proteome</keyword>
<dbReference type="RefSeq" id="WP_187721997.1">
    <property type="nucleotide sequence ID" value="NZ_BAABBL010000003.1"/>
</dbReference>
<evidence type="ECO:0008006" key="4">
    <source>
        <dbReference type="Google" id="ProtNLM"/>
    </source>
</evidence>
<gene>
    <name evidence="2" type="ORF">H9L22_06030</name>
</gene>
<proteinExistence type="predicted"/>
<feature type="signal peptide" evidence="1">
    <location>
        <begin position="1"/>
        <end position="20"/>
    </location>
</feature>
<evidence type="ECO:0000256" key="1">
    <source>
        <dbReference type="SAM" id="SignalP"/>
    </source>
</evidence>
<keyword evidence="1" id="KW-0732">Signal</keyword>
<reference evidence="2 3" key="1">
    <citation type="submission" date="2020-08" db="EMBL/GenBank/DDBJ databases">
        <title>Genome sequence of Tessaracoccus defluvii JCM 17540T.</title>
        <authorList>
            <person name="Hyun D.-W."/>
            <person name="Bae J.-W."/>
        </authorList>
    </citation>
    <scope>NUCLEOTIDE SEQUENCE [LARGE SCALE GENOMIC DNA]</scope>
    <source>
        <strain evidence="2 3">JCM 17540</strain>
    </source>
</reference>
<dbReference type="EMBL" id="CP060789">
    <property type="protein sequence ID" value="QNP56898.1"/>
    <property type="molecule type" value="Genomic_DNA"/>
</dbReference>
<feature type="chain" id="PRO_5039423204" description="EfeO-type cupredoxin-like domain-containing protein" evidence="1">
    <location>
        <begin position="21"/>
        <end position="110"/>
    </location>
</feature>
<dbReference type="PROSITE" id="PS51257">
    <property type="entry name" value="PROKAR_LIPOPROTEIN"/>
    <property type="match status" value="1"/>
</dbReference>
<dbReference type="AlphaFoldDB" id="A0A7H0H8N2"/>
<evidence type="ECO:0000313" key="3">
    <source>
        <dbReference type="Proteomes" id="UP000516117"/>
    </source>
</evidence>
<dbReference type="KEGG" id="tdf:H9L22_06030"/>